<evidence type="ECO:0000259" key="2">
    <source>
        <dbReference type="Pfam" id="PF13649"/>
    </source>
</evidence>
<name>A0AA40EIN2_9PEZI</name>
<dbReference type="InterPro" id="IPR029063">
    <property type="entry name" value="SAM-dependent_MTases_sf"/>
</dbReference>
<dbReference type="EMBL" id="JAUKTV010000004">
    <property type="protein sequence ID" value="KAK0739023.1"/>
    <property type="molecule type" value="Genomic_DNA"/>
</dbReference>
<reference evidence="3" key="1">
    <citation type="submission" date="2023-06" db="EMBL/GenBank/DDBJ databases">
        <title>Genome-scale phylogeny and comparative genomics of the fungal order Sordariales.</title>
        <authorList>
            <consortium name="Lawrence Berkeley National Laboratory"/>
            <person name="Hensen N."/>
            <person name="Bonometti L."/>
            <person name="Westerberg I."/>
            <person name="Brannstrom I.O."/>
            <person name="Guillou S."/>
            <person name="Cros-Aarteil S."/>
            <person name="Calhoun S."/>
            <person name="Haridas S."/>
            <person name="Kuo A."/>
            <person name="Mondo S."/>
            <person name="Pangilinan J."/>
            <person name="Riley R."/>
            <person name="Labutti K."/>
            <person name="Andreopoulos B."/>
            <person name="Lipzen A."/>
            <person name="Chen C."/>
            <person name="Yanf M."/>
            <person name="Daum C."/>
            <person name="Ng V."/>
            <person name="Clum A."/>
            <person name="Steindorff A."/>
            <person name="Ohm R."/>
            <person name="Martin F."/>
            <person name="Silar P."/>
            <person name="Natvig D."/>
            <person name="Lalanne C."/>
            <person name="Gautier V."/>
            <person name="Ament-Velasquez S.L."/>
            <person name="Kruys A."/>
            <person name="Hutchinson M.I."/>
            <person name="Powell A.J."/>
            <person name="Barry K."/>
            <person name="Miller A.N."/>
            <person name="Grigoriev I.V."/>
            <person name="Debuchy R."/>
            <person name="Gladieux P."/>
            <person name="Thoren M.H."/>
            <person name="Johannesson H."/>
        </authorList>
    </citation>
    <scope>NUCLEOTIDE SEQUENCE</scope>
    <source>
        <strain evidence="3">CBS 540.89</strain>
    </source>
</reference>
<dbReference type="AlphaFoldDB" id="A0AA40EIN2"/>
<accession>A0AA40EIN2</accession>
<gene>
    <name evidence="3" type="ORF">B0T21DRAFT_409412</name>
</gene>
<dbReference type="Proteomes" id="UP001172159">
    <property type="component" value="Unassembled WGS sequence"/>
</dbReference>
<sequence>MDLSSEKEAALEVIQQFQTIPLHLSGASVLDVGFGYGFNAAAMRKEGAEVKGVEPDQTSYKSALANNNIDDKHAICAKLQDMPTHFANHVDVATLLLWNISRSEYDDVLRCLASAIGPSGSVVIGIYDDVYISDPYGMARNPNRVEEARDEFDTLELKPNDFHAFKNTFVRLAAECHITKNQWKRELKRRLTTTLKNITLAAYMDSAVSFEDYMRQNAEAAANLRQHKAKTNDLSNDGNGGGQMLHLQGKGPQCQMPGGRCTVS</sequence>
<feature type="region of interest" description="Disordered" evidence="1">
    <location>
        <begin position="225"/>
        <end position="264"/>
    </location>
</feature>
<feature type="domain" description="Methyltransferase" evidence="2">
    <location>
        <begin position="29"/>
        <end position="120"/>
    </location>
</feature>
<dbReference type="CDD" id="cd02440">
    <property type="entry name" value="AdoMet_MTases"/>
    <property type="match status" value="1"/>
</dbReference>
<evidence type="ECO:0000313" key="3">
    <source>
        <dbReference type="EMBL" id="KAK0739023.1"/>
    </source>
</evidence>
<protein>
    <recommendedName>
        <fullName evidence="2">Methyltransferase domain-containing protein</fullName>
    </recommendedName>
</protein>
<dbReference type="Gene3D" id="3.40.50.150">
    <property type="entry name" value="Vaccinia Virus protein VP39"/>
    <property type="match status" value="1"/>
</dbReference>
<evidence type="ECO:0000256" key="1">
    <source>
        <dbReference type="SAM" id="MobiDB-lite"/>
    </source>
</evidence>
<comment type="caution">
    <text evidence="3">The sequence shown here is derived from an EMBL/GenBank/DDBJ whole genome shotgun (WGS) entry which is preliminary data.</text>
</comment>
<evidence type="ECO:0000313" key="4">
    <source>
        <dbReference type="Proteomes" id="UP001172159"/>
    </source>
</evidence>
<dbReference type="InterPro" id="IPR041698">
    <property type="entry name" value="Methyltransf_25"/>
</dbReference>
<organism evidence="3 4">
    <name type="scientific">Apiosordaria backusii</name>
    <dbReference type="NCBI Taxonomy" id="314023"/>
    <lineage>
        <taxon>Eukaryota</taxon>
        <taxon>Fungi</taxon>
        <taxon>Dikarya</taxon>
        <taxon>Ascomycota</taxon>
        <taxon>Pezizomycotina</taxon>
        <taxon>Sordariomycetes</taxon>
        <taxon>Sordariomycetidae</taxon>
        <taxon>Sordariales</taxon>
        <taxon>Lasiosphaeriaceae</taxon>
        <taxon>Apiosordaria</taxon>
    </lineage>
</organism>
<keyword evidence="4" id="KW-1185">Reference proteome</keyword>
<dbReference type="Pfam" id="PF13649">
    <property type="entry name" value="Methyltransf_25"/>
    <property type="match status" value="1"/>
</dbReference>
<dbReference type="SUPFAM" id="SSF53335">
    <property type="entry name" value="S-adenosyl-L-methionine-dependent methyltransferases"/>
    <property type="match status" value="1"/>
</dbReference>
<proteinExistence type="predicted"/>